<evidence type="ECO:0000256" key="2">
    <source>
        <dbReference type="PROSITE-ProRule" id="PRU00059"/>
    </source>
</evidence>
<dbReference type="STRING" id="6412.T1G6U3"/>
<evidence type="ECO:0000313" key="6">
    <source>
        <dbReference type="Proteomes" id="UP000015101"/>
    </source>
</evidence>
<organism evidence="5 6">
    <name type="scientific">Helobdella robusta</name>
    <name type="common">Californian leech</name>
    <dbReference type="NCBI Taxonomy" id="6412"/>
    <lineage>
        <taxon>Eukaryota</taxon>
        <taxon>Metazoa</taxon>
        <taxon>Spiralia</taxon>
        <taxon>Lophotrochozoa</taxon>
        <taxon>Annelida</taxon>
        <taxon>Clitellata</taxon>
        <taxon>Hirudinea</taxon>
        <taxon>Rhynchobdellida</taxon>
        <taxon>Glossiphoniidae</taxon>
        <taxon>Helobdella</taxon>
    </lineage>
</organism>
<evidence type="ECO:0000259" key="3">
    <source>
        <dbReference type="PROSITE" id="PS01180"/>
    </source>
</evidence>
<dbReference type="eggNOG" id="ENOG502QW5J">
    <property type="taxonomic scope" value="Eukaryota"/>
</dbReference>
<feature type="domain" description="CUB" evidence="3">
    <location>
        <begin position="298"/>
        <end position="421"/>
    </location>
</feature>
<reference evidence="6" key="1">
    <citation type="submission" date="2012-12" db="EMBL/GenBank/DDBJ databases">
        <authorList>
            <person name="Hellsten U."/>
            <person name="Grimwood J."/>
            <person name="Chapman J.A."/>
            <person name="Shapiro H."/>
            <person name="Aerts A."/>
            <person name="Otillar R.P."/>
            <person name="Terry A.Y."/>
            <person name="Boore J.L."/>
            <person name="Simakov O."/>
            <person name="Marletaz F."/>
            <person name="Cho S.-J."/>
            <person name="Edsinger-Gonzales E."/>
            <person name="Havlak P."/>
            <person name="Kuo D.-H."/>
            <person name="Larsson T."/>
            <person name="Lv J."/>
            <person name="Arendt D."/>
            <person name="Savage R."/>
            <person name="Osoegawa K."/>
            <person name="de Jong P."/>
            <person name="Lindberg D.R."/>
            <person name="Seaver E.C."/>
            <person name="Weisblat D.A."/>
            <person name="Putnam N.H."/>
            <person name="Grigoriev I.V."/>
            <person name="Rokhsar D.S."/>
        </authorList>
    </citation>
    <scope>NUCLEOTIDE SEQUENCE</scope>
</reference>
<dbReference type="AlphaFoldDB" id="T1G6U3"/>
<dbReference type="EMBL" id="KB097572">
    <property type="protein sequence ID" value="ESN94119.1"/>
    <property type="molecule type" value="Genomic_DNA"/>
</dbReference>
<dbReference type="Gene3D" id="2.60.120.290">
    <property type="entry name" value="Spermadhesin, CUB domain"/>
    <property type="match status" value="3"/>
</dbReference>
<dbReference type="InterPro" id="IPR000859">
    <property type="entry name" value="CUB_dom"/>
</dbReference>
<dbReference type="HOGENOM" id="CLU_020044_2_1_1"/>
<dbReference type="GeneID" id="20216790"/>
<feature type="domain" description="CUB" evidence="3">
    <location>
        <begin position="155"/>
        <end position="282"/>
    </location>
</feature>
<dbReference type="EnsemblMetazoa" id="HelroT87690">
    <property type="protein sequence ID" value="HelroP87690"/>
    <property type="gene ID" value="HelroG87690"/>
</dbReference>
<dbReference type="Proteomes" id="UP000015101">
    <property type="component" value="Unassembled WGS sequence"/>
</dbReference>
<evidence type="ECO:0000256" key="1">
    <source>
        <dbReference type="ARBA" id="ARBA00023157"/>
    </source>
</evidence>
<protein>
    <recommendedName>
        <fullName evidence="3">CUB domain-containing protein</fullName>
    </recommendedName>
</protein>
<dbReference type="CDD" id="cd00041">
    <property type="entry name" value="CUB"/>
    <property type="match status" value="3"/>
</dbReference>
<dbReference type="EMBL" id="AMQM01007145">
    <property type="status" value="NOT_ANNOTATED_CDS"/>
    <property type="molecule type" value="Genomic_DNA"/>
</dbReference>
<reference evidence="5" key="3">
    <citation type="submission" date="2015-06" db="UniProtKB">
        <authorList>
            <consortium name="EnsemblMetazoa"/>
        </authorList>
    </citation>
    <scope>IDENTIFICATION</scope>
</reference>
<name>T1G6U3_HELRO</name>
<keyword evidence="1" id="KW-1015">Disulfide bond</keyword>
<accession>T1G6U3</accession>
<dbReference type="OrthoDB" id="6369184at2759"/>
<dbReference type="InParanoid" id="T1G6U3"/>
<dbReference type="GO" id="GO:0005886">
    <property type="term" value="C:plasma membrane"/>
    <property type="evidence" value="ECO:0000318"/>
    <property type="project" value="GO_Central"/>
</dbReference>
<dbReference type="CTD" id="20216790"/>
<dbReference type="OMA" id="SERKCAY"/>
<evidence type="ECO:0000313" key="5">
    <source>
        <dbReference type="EnsemblMetazoa" id="HelroP87690"/>
    </source>
</evidence>
<dbReference type="PANTHER" id="PTHR47537:SF2">
    <property type="entry name" value="CUBILIN"/>
    <property type="match status" value="1"/>
</dbReference>
<dbReference type="SUPFAM" id="SSF49854">
    <property type="entry name" value="Spermadhesin, CUB domain"/>
    <property type="match status" value="3"/>
</dbReference>
<dbReference type="FunFam" id="2.60.120.290:FF:000130">
    <property type="entry name" value="Uncharacterized protein"/>
    <property type="match status" value="1"/>
</dbReference>
<dbReference type="PANTHER" id="PTHR47537">
    <property type="entry name" value="CUBILIN"/>
    <property type="match status" value="1"/>
</dbReference>
<feature type="domain" description="CUB" evidence="3">
    <location>
        <begin position="14"/>
        <end position="145"/>
    </location>
</feature>
<dbReference type="Pfam" id="PF00431">
    <property type="entry name" value="CUB"/>
    <property type="match status" value="3"/>
</dbReference>
<dbReference type="KEGG" id="hro:HELRODRAFT_87690"/>
<comment type="caution">
    <text evidence="2">Lacks conserved residue(s) required for the propagation of feature annotation.</text>
</comment>
<dbReference type="InterPro" id="IPR035914">
    <property type="entry name" value="Sperma_CUB_dom_sf"/>
</dbReference>
<keyword evidence="6" id="KW-1185">Reference proteome</keyword>
<dbReference type="InterPro" id="IPR053207">
    <property type="entry name" value="Non-NMDA_GluR_Accessory"/>
</dbReference>
<dbReference type="PROSITE" id="PS01180">
    <property type="entry name" value="CUB"/>
    <property type="match status" value="3"/>
</dbReference>
<dbReference type="FunCoup" id="T1G6U3">
    <property type="interactions" value="3"/>
</dbReference>
<sequence length="427" mass="48713">MYTFDNNDNKNNNNNDSYKNAKNKIGRCGRFFSPSFPQNYPPKSSCTYLFRGISDQVVGVLFEEIKLETTVYSCLDSNDYILARDGSDVTDHVIQQICSRDEYDDDDDDRMMRIMMTSSKRHLFVDFIVDDCHQGKGFKASYSFLASERQWFPNCDVNFTSVKFKSGFFTSPNYPIPYSDVTAVMCRYLFAGVGLERVQLTFSQLDLSHPADDSKSHGCDGIDSLTVTSYVRGLPRDIGVYCKRAKPPLIMSSDNRLEVNLVTYEGQKSHQGRGFRAKFAFVTDFGIKSGTKADDVACGYAYHSTKSGSKGSITSPNYPGLYPRSTECHYFFYGRPNEYVKIHFNYFDLDGTFPKCIGDDYVQFSNFNLRISDRKFMRYCGRLGGSMLLNDVISDGNFFRVTFSSNEVYDGFGFEAVYQFIEAYSQY</sequence>
<evidence type="ECO:0000313" key="4">
    <source>
        <dbReference type="EMBL" id="ESN94119.1"/>
    </source>
</evidence>
<dbReference type="RefSeq" id="XP_009027758.1">
    <property type="nucleotide sequence ID" value="XM_009029510.1"/>
</dbReference>
<dbReference type="SMART" id="SM00042">
    <property type="entry name" value="CUB"/>
    <property type="match status" value="3"/>
</dbReference>
<gene>
    <name evidence="5" type="primary">20216790</name>
    <name evidence="4" type="ORF">HELRODRAFT_87690</name>
</gene>
<reference evidence="4 6" key="2">
    <citation type="journal article" date="2013" name="Nature">
        <title>Insights into bilaterian evolution from three spiralian genomes.</title>
        <authorList>
            <person name="Simakov O."/>
            <person name="Marletaz F."/>
            <person name="Cho S.J."/>
            <person name="Edsinger-Gonzales E."/>
            <person name="Havlak P."/>
            <person name="Hellsten U."/>
            <person name="Kuo D.H."/>
            <person name="Larsson T."/>
            <person name="Lv J."/>
            <person name="Arendt D."/>
            <person name="Savage R."/>
            <person name="Osoegawa K."/>
            <person name="de Jong P."/>
            <person name="Grimwood J."/>
            <person name="Chapman J.A."/>
            <person name="Shapiro H."/>
            <person name="Aerts A."/>
            <person name="Otillar R.P."/>
            <person name="Terry A.Y."/>
            <person name="Boore J.L."/>
            <person name="Grigoriev I.V."/>
            <person name="Lindberg D.R."/>
            <person name="Seaver E.C."/>
            <person name="Weisblat D.A."/>
            <person name="Putnam N.H."/>
            <person name="Rokhsar D.S."/>
        </authorList>
    </citation>
    <scope>NUCLEOTIDE SEQUENCE</scope>
</reference>
<proteinExistence type="predicted"/>